<protein>
    <submittedName>
        <fullName evidence="2">Uncharacterized protein</fullName>
    </submittedName>
</protein>
<gene>
    <name evidence="2" type="ORF">BaRGS_00017464</name>
</gene>
<keyword evidence="3" id="KW-1185">Reference proteome</keyword>
<comment type="caution">
    <text evidence="2">The sequence shown here is derived from an EMBL/GenBank/DDBJ whole genome shotgun (WGS) entry which is preliminary data.</text>
</comment>
<name>A0ABD0KVP9_9CAEN</name>
<dbReference type="AlphaFoldDB" id="A0ABD0KVP9"/>
<evidence type="ECO:0000313" key="3">
    <source>
        <dbReference type="Proteomes" id="UP001519460"/>
    </source>
</evidence>
<sequence>MAEGRVNETELCDLEENALGSRTRVTLQEEPVRTSRHPQTHCERYSRSGTETAVAQDRQQGTACKCHPECMSGQTEAGDVYKERRVCSQRCICRPCCLNKLCAFKSVFARRESLN</sequence>
<proteinExistence type="predicted"/>
<reference evidence="2 3" key="1">
    <citation type="journal article" date="2023" name="Sci. Data">
        <title>Genome assembly of the Korean intertidal mud-creeper Batillaria attramentaria.</title>
        <authorList>
            <person name="Patra A.K."/>
            <person name="Ho P.T."/>
            <person name="Jun S."/>
            <person name="Lee S.J."/>
            <person name="Kim Y."/>
            <person name="Won Y.J."/>
        </authorList>
    </citation>
    <scope>NUCLEOTIDE SEQUENCE [LARGE SCALE GENOMIC DNA]</scope>
    <source>
        <strain evidence="2">Wonlab-2016</strain>
    </source>
</reference>
<dbReference type="Proteomes" id="UP001519460">
    <property type="component" value="Unassembled WGS sequence"/>
</dbReference>
<accession>A0ABD0KVP9</accession>
<organism evidence="2 3">
    <name type="scientific">Batillaria attramentaria</name>
    <dbReference type="NCBI Taxonomy" id="370345"/>
    <lineage>
        <taxon>Eukaryota</taxon>
        <taxon>Metazoa</taxon>
        <taxon>Spiralia</taxon>
        <taxon>Lophotrochozoa</taxon>
        <taxon>Mollusca</taxon>
        <taxon>Gastropoda</taxon>
        <taxon>Caenogastropoda</taxon>
        <taxon>Sorbeoconcha</taxon>
        <taxon>Cerithioidea</taxon>
        <taxon>Batillariidae</taxon>
        <taxon>Batillaria</taxon>
    </lineage>
</organism>
<evidence type="ECO:0000256" key="1">
    <source>
        <dbReference type="SAM" id="MobiDB-lite"/>
    </source>
</evidence>
<dbReference type="EMBL" id="JACVVK020000116">
    <property type="protein sequence ID" value="KAK7491363.1"/>
    <property type="molecule type" value="Genomic_DNA"/>
</dbReference>
<feature type="region of interest" description="Disordered" evidence="1">
    <location>
        <begin position="27"/>
        <end position="47"/>
    </location>
</feature>
<evidence type="ECO:0000313" key="2">
    <source>
        <dbReference type="EMBL" id="KAK7491363.1"/>
    </source>
</evidence>